<keyword evidence="1 5" id="KW-0328">Glycosyltransferase</keyword>
<dbReference type="GO" id="GO:0000162">
    <property type="term" value="P:L-tryptophan biosynthetic process"/>
    <property type="evidence" value="ECO:0007669"/>
    <property type="project" value="InterPro"/>
</dbReference>
<dbReference type="GO" id="GO:0004048">
    <property type="term" value="F:anthranilate phosphoribosyltransferase activity"/>
    <property type="evidence" value="ECO:0007669"/>
    <property type="project" value="UniProtKB-EC"/>
</dbReference>
<dbReference type="InterPro" id="IPR005940">
    <property type="entry name" value="Anthranilate_Pribosyl_Tfrase"/>
</dbReference>
<protein>
    <submittedName>
        <fullName evidence="5">Anthranilate phosphoribosyltransferase like</fullName>
        <ecNumber evidence="5">2.4.2.18</ecNumber>
    </submittedName>
</protein>
<dbReference type="InterPro" id="IPR017459">
    <property type="entry name" value="Glycosyl_Trfase_fam3_N_dom"/>
</dbReference>
<name>A0A3B0ZWH1_9ZZZZ</name>
<dbReference type="SUPFAM" id="SSF52418">
    <property type="entry name" value="Nucleoside phosphorylase/phosphoribosyltransferase catalytic domain"/>
    <property type="match status" value="1"/>
</dbReference>
<dbReference type="InterPro" id="IPR035902">
    <property type="entry name" value="Nuc_phospho_transferase"/>
</dbReference>
<dbReference type="SUPFAM" id="SSF47648">
    <property type="entry name" value="Nucleoside phosphorylase/phosphoribosyltransferase N-terminal domain"/>
    <property type="match status" value="1"/>
</dbReference>
<dbReference type="PANTHER" id="PTHR43285:SF2">
    <property type="entry name" value="ANTHRANILATE PHOSPHORIBOSYLTRANSFERASE"/>
    <property type="match status" value="1"/>
</dbReference>
<dbReference type="Gene3D" id="3.40.1030.10">
    <property type="entry name" value="Nucleoside phosphorylase/phosphoribosyltransferase catalytic domain"/>
    <property type="match status" value="1"/>
</dbReference>
<dbReference type="Gene3D" id="1.20.970.10">
    <property type="entry name" value="Transferase, Pyrimidine Nucleoside Phosphorylase, Chain C"/>
    <property type="match status" value="1"/>
</dbReference>
<dbReference type="InterPro" id="IPR036320">
    <property type="entry name" value="Glycosyl_Trfase_fam3_N_dom_sf"/>
</dbReference>
<dbReference type="GO" id="GO:0005829">
    <property type="term" value="C:cytosol"/>
    <property type="evidence" value="ECO:0007669"/>
    <property type="project" value="TreeGrafter"/>
</dbReference>
<dbReference type="InterPro" id="IPR000312">
    <property type="entry name" value="Glycosyl_Trfase_fam3"/>
</dbReference>
<feature type="domain" description="Glycosyl transferase family 3" evidence="3">
    <location>
        <begin position="104"/>
        <end position="365"/>
    </location>
</feature>
<gene>
    <name evidence="5" type="ORF">MNBD_GAMMA23-557</name>
</gene>
<proteinExistence type="predicted"/>
<organism evidence="5">
    <name type="scientific">hydrothermal vent metagenome</name>
    <dbReference type="NCBI Taxonomy" id="652676"/>
    <lineage>
        <taxon>unclassified sequences</taxon>
        <taxon>metagenomes</taxon>
        <taxon>ecological metagenomes</taxon>
    </lineage>
</organism>
<dbReference type="EC" id="2.4.2.18" evidence="5"/>
<sequence>MNHESAAAMKACIGKVATGPEYSKDLSFKEAYTAMQYILDKGADPVQAAVFFIALRMKRETMDENKGILKAIIDGANIVTADVDELVDVADPYNGHNRSLPICAFIPPVLAACGLPAVSHGLETINPKYGITTHKVLAAAGLNVNLSSAEAAKQIENPDIGWAYIDQQAYAPDLHSLKDLRERIIKRQVLTTVEVLIGPVRAKKHTHLLTGYVHKAYPPVYAELARFVGFDSGMIVRGVEGGVIPSLQQSHKVFGYTDNGEESPQTFDPTSIGIEQNTRAVPIPESIPAGKDDKCKEFDVDAAAAATAEAGIAALKGNKGTPYDSLVYSCAIVLAHTSKAKTGRAETLSAAADKVRKILDSGEAYTRFTGIK</sequence>
<accession>A0A3B0ZWH1</accession>
<evidence type="ECO:0000256" key="2">
    <source>
        <dbReference type="ARBA" id="ARBA00022679"/>
    </source>
</evidence>
<evidence type="ECO:0000313" key="5">
    <source>
        <dbReference type="EMBL" id="VAW96121.1"/>
    </source>
</evidence>
<dbReference type="EMBL" id="UOFT01000051">
    <property type="protein sequence ID" value="VAW96121.1"/>
    <property type="molecule type" value="Genomic_DNA"/>
</dbReference>
<evidence type="ECO:0000256" key="1">
    <source>
        <dbReference type="ARBA" id="ARBA00022676"/>
    </source>
</evidence>
<reference evidence="5" key="1">
    <citation type="submission" date="2018-06" db="EMBL/GenBank/DDBJ databases">
        <authorList>
            <person name="Zhirakovskaya E."/>
        </authorList>
    </citation>
    <scope>NUCLEOTIDE SEQUENCE</scope>
</reference>
<feature type="domain" description="Glycosyl transferase family 3 N-terminal" evidence="4">
    <location>
        <begin position="12"/>
        <end position="74"/>
    </location>
</feature>
<dbReference type="Pfam" id="PF00591">
    <property type="entry name" value="Glycos_transf_3"/>
    <property type="match status" value="1"/>
</dbReference>
<dbReference type="AlphaFoldDB" id="A0A3B0ZWH1"/>
<keyword evidence="2 5" id="KW-0808">Transferase</keyword>
<evidence type="ECO:0000259" key="4">
    <source>
        <dbReference type="Pfam" id="PF02885"/>
    </source>
</evidence>
<evidence type="ECO:0000259" key="3">
    <source>
        <dbReference type="Pfam" id="PF00591"/>
    </source>
</evidence>
<dbReference type="Pfam" id="PF02885">
    <property type="entry name" value="Glycos_trans_3N"/>
    <property type="match status" value="1"/>
</dbReference>
<dbReference type="PANTHER" id="PTHR43285">
    <property type="entry name" value="ANTHRANILATE PHOSPHORIBOSYLTRANSFERASE"/>
    <property type="match status" value="1"/>
</dbReference>